<evidence type="ECO:0000256" key="8">
    <source>
        <dbReference type="ARBA" id="ARBA00022917"/>
    </source>
</evidence>
<dbReference type="CDD" id="cd00773">
    <property type="entry name" value="HisRS-like_core"/>
    <property type="match status" value="1"/>
</dbReference>
<dbReference type="PANTHER" id="PTHR43707">
    <property type="entry name" value="HISTIDYL-TRNA SYNTHETASE"/>
    <property type="match status" value="1"/>
</dbReference>
<evidence type="ECO:0000256" key="11">
    <source>
        <dbReference type="HAMAP-Rule" id="MF_00127"/>
    </source>
</evidence>
<dbReference type="PANTHER" id="PTHR43707:SF1">
    <property type="entry name" value="HISTIDINE--TRNA LIGASE, MITOCHONDRIAL-RELATED"/>
    <property type="match status" value="1"/>
</dbReference>
<dbReference type="Gene3D" id="3.40.50.800">
    <property type="entry name" value="Anticodon-binding domain"/>
    <property type="match status" value="1"/>
</dbReference>
<comment type="subunit">
    <text evidence="3 11">Homodimer.</text>
</comment>
<accession>A0A1G6SKG8</accession>
<dbReference type="InterPro" id="IPR045864">
    <property type="entry name" value="aa-tRNA-synth_II/BPL/LPL"/>
</dbReference>
<dbReference type="NCBIfam" id="TIGR00442">
    <property type="entry name" value="hisS"/>
    <property type="match status" value="1"/>
</dbReference>
<keyword evidence="7 11" id="KW-0067">ATP-binding</keyword>
<evidence type="ECO:0000259" key="13">
    <source>
        <dbReference type="PROSITE" id="PS50862"/>
    </source>
</evidence>
<name>A0A1G6SKG8_9BACI</name>
<dbReference type="CDD" id="cd00859">
    <property type="entry name" value="HisRS_anticodon"/>
    <property type="match status" value="1"/>
</dbReference>
<dbReference type="EMBL" id="FMZB01000007">
    <property type="protein sequence ID" value="SDD17131.1"/>
    <property type="molecule type" value="Genomic_DNA"/>
</dbReference>
<evidence type="ECO:0000256" key="7">
    <source>
        <dbReference type="ARBA" id="ARBA00022840"/>
    </source>
</evidence>
<dbReference type="Gene3D" id="3.30.930.10">
    <property type="entry name" value="Bira Bifunctional Protein, Domain 2"/>
    <property type="match status" value="1"/>
</dbReference>
<dbReference type="HAMAP" id="MF_00127">
    <property type="entry name" value="His_tRNA_synth"/>
    <property type="match status" value="1"/>
</dbReference>
<protein>
    <recommendedName>
        <fullName evidence="11">Histidine--tRNA ligase</fullName>
        <ecNumber evidence="11">6.1.1.21</ecNumber>
    </recommendedName>
    <alternativeName>
        <fullName evidence="11">Histidyl-tRNA synthetase</fullName>
        <shortName evidence="11">HisRS</shortName>
    </alternativeName>
</protein>
<gene>
    <name evidence="11" type="primary">hisS</name>
    <name evidence="14" type="ORF">SAMN05421663_107144</name>
</gene>
<keyword evidence="5 11" id="KW-0436">Ligase</keyword>
<evidence type="ECO:0000313" key="15">
    <source>
        <dbReference type="Proteomes" id="UP000198666"/>
    </source>
</evidence>
<dbReference type="STRING" id="361279.SAMN05421663_107144"/>
<dbReference type="GO" id="GO:0005524">
    <property type="term" value="F:ATP binding"/>
    <property type="evidence" value="ECO:0007669"/>
    <property type="project" value="UniProtKB-UniRule"/>
</dbReference>
<evidence type="ECO:0000256" key="6">
    <source>
        <dbReference type="ARBA" id="ARBA00022741"/>
    </source>
</evidence>
<dbReference type="SUPFAM" id="SSF52954">
    <property type="entry name" value="Class II aaRS ABD-related"/>
    <property type="match status" value="1"/>
</dbReference>
<evidence type="ECO:0000256" key="4">
    <source>
        <dbReference type="ARBA" id="ARBA00022490"/>
    </source>
</evidence>
<feature type="binding site" evidence="12">
    <location>
        <position position="131"/>
    </location>
    <ligand>
        <name>L-histidine</name>
        <dbReference type="ChEBI" id="CHEBI:57595"/>
    </ligand>
</feature>
<evidence type="ECO:0000256" key="5">
    <source>
        <dbReference type="ARBA" id="ARBA00022598"/>
    </source>
</evidence>
<dbReference type="GO" id="GO:0140096">
    <property type="term" value="F:catalytic activity, acting on a protein"/>
    <property type="evidence" value="ECO:0007669"/>
    <property type="project" value="UniProtKB-ARBA"/>
</dbReference>
<feature type="binding site" evidence="12">
    <location>
        <position position="113"/>
    </location>
    <ligand>
        <name>L-histidine</name>
        <dbReference type="ChEBI" id="CHEBI:57595"/>
    </ligand>
</feature>
<dbReference type="InterPro" id="IPR004154">
    <property type="entry name" value="Anticodon-bd"/>
</dbReference>
<dbReference type="Proteomes" id="UP000198666">
    <property type="component" value="Unassembled WGS sequence"/>
</dbReference>
<feature type="binding site" evidence="12">
    <location>
        <position position="258"/>
    </location>
    <ligand>
        <name>L-histidine</name>
        <dbReference type="ChEBI" id="CHEBI:57595"/>
    </ligand>
</feature>
<dbReference type="FunFam" id="3.30.930.10:FF:000005">
    <property type="entry name" value="Histidine--tRNA ligase"/>
    <property type="match status" value="1"/>
</dbReference>
<evidence type="ECO:0000256" key="2">
    <source>
        <dbReference type="ARBA" id="ARBA00008226"/>
    </source>
</evidence>
<comment type="subcellular location">
    <subcellularLocation>
        <location evidence="1 11">Cytoplasm</location>
    </subcellularLocation>
</comment>
<dbReference type="InterPro" id="IPR006195">
    <property type="entry name" value="aa-tRNA-synth_II"/>
</dbReference>
<dbReference type="InterPro" id="IPR015807">
    <property type="entry name" value="His-tRNA-ligase"/>
</dbReference>
<dbReference type="EC" id="6.1.1.21" evidence="11"/>
<dbReference type="OrthoDB" id="9800814at2"/>
<dbReference type="RefSeq" id="WP_093727754.1">
    <property type="nucleotide sequence ID" value="NZ_FMZB01000007.1"/>
</dbReference>
<dbReference type="InterPro" id="IPR004516">
    <property type="entry name" value="HisRS/HisZ"/>
</dbReference>
<evidence type="ECO:0000256" key="9">
    <source>
        <dbReference type="ARBA" id="ARBA00023146"/>
    </source>
</evidence>
<feature type="domain" description="Aminoacyl-transfer RNA synthetases class-II family profile" evidence="13">
    <location>
        <begin position="30"/>
        <end position="325"/>
    </location>
</feature>
<evidence type="ECO:0000256" key="3">
    <source>
        <dbReference type="ARBA" id="ARBA00011738"/>
    </source>
</evidence>
<dbReference type="InterPro" id="IPR036621">
    <property type="entry name" value="Anticodon-bd_dom_sf"/>
</dbReference>
<keyword evidence="8 11" id="KW-0648">Protein biosynthesis</keyword>
<keyword evidence="6 11" id="KW-0547">Nucleotide-binding</keyword>
<dbReference type="Pfam" id="PF03129">
    <property type="entry name" value="HGTP_anticodon"/>
    <property type="match status" value="1"/>
</dbReference>
<proteinExistence type="inferred from homology"/>
<sequence>MEMKAPRGTQDILPGTSEKWQYAEQVLTDLASRFNYKEIRVPIFEHTELFLRGVGETTDIVQKEMYTFKDKGDRSLTLRPEGTASVVRAYVQNKLYGLPEQPTKLFYYGPMFRYERPQQGRMRQFVQFGVEALGSEDPAIDAEVISLAMSGYQQLGLKSLKLIINTLGDKESRDAHRTALIEHFTPVKDELCSDCQNRLEKNPLRILDCKKDREHPKVKSAPSIHDYLNEESKAYFDAVKENLDAIGIAYEVDPNLVRGLDYYNHTAFEIMSNAEGFGALTTLTGGGRYNGLVEEVGGPSTPGIGYALSIERLLFALEAEGIELPVKTGTDVYVVALGEGAVQKEAAKLTYQLRLAGLIADKDYLGKKMKGQFKAADRQQAKFVVVLGEDELEKGVISLRNMQNGQQTEVAITEAVEAIKEQLDGGKADE</sequence>
<dbReference type="GO" id="GO:0006427">
    <property type="term" value="P:histidyl-tRNA aminoacylation"/>
    <property type="evidence" value="ECO:0007669"/>
    <property type="project" value="UniProtKB-UniRule"/>
</dbReference>
<evidence type="ECO:0000256" key="12">
    <source>
        <dbReference type="PIRSR" id="PIRSR001549-1"/>
    </source>
</evidence>
<keyword evidence="15" id="KW-1185">Reference proteome</keyword>
<dbReference type="GO" id="GO:0016740">
    <property type="term" value="F:transferase activity"/>
    <property type="evidence" value="ECO:0007669"/>
    <property type="project" value="UniProtKB-ARBA"/>
</dbReference>
<feature type="binding site" evidence="12">
    <location>
        <begin position="262"/>
        <end position="263"/>
    </location>
    <ligand>
        <name>L-histidine</name>
        <dbReference type="ChEBI" id="CHEBI:57595"/>
    </ligand>
</feature>
<dbReference type="InterPro" id="IPR033656">
    <property type="entry name" value="HisRS_anticodon"/>
</dbReference>
<evidence type="ECO:0000256" key="10">
    <source>
        <dbReference type="ARBA" id="ARBA00047639"/>
    </source>
</evidence>
<feature type="binding site" evidence="12">
    <location>
        <position position="127"/>
    </location>
    <ligand>
        <name>L-histidine</name>
        <dbReference type="ChEBI" id="CHEBI:57595"/>
    </ligand>
</feature>
<dbReference type="GO" id="GO:0004821">
    <property type="term" value="F:histidine-tRNA ligase activity"/>
    <property type="evidence" value="ECO:0007669"/>
    <property type="project" value="UniProtKB-UniRule"/>
</dbReference>
<feature type="binding site" evidence="12">
    <location>
        <begin position="81"/>
        <end position="83"/>
    </location>
    <ligand>
        <name>L-histidine</name>
        <dbReference type="ChEBI" id="CHEBI:57595"/>
    </ligand>
</feature>
<dbReference type="AlphaFoldDB" id="A0A1G6SKG8"/>
<comment type="similarity">
    <text evidence="2 11">Belongs to the class-II aminoacyl-tRNA synthetase family.</text>
</comment>
<dbReference type="InterPro" id="IPR041715">
    <property type="entry name" value="HisRS-like_core"/>
</dbReference>
<reference evidence="15" key="1">
    <citation type="submission" date="2016-10" db="EMBL/GenBank/DDBJ databases">
        <authorList>
            <person name="Varghese N."/>
            <person name="Submissions S."/>
        </authorList>
    </citation>
    <scope>NUCLEOTIDE SEQUENCE [LARGE SCALE GENOMIC DNA]</scope>
    <source>
        <strain evidence="15">DSM 21620</strain>
    </source>
</reference>
<comment type="catalytic activity">
    <reaction evidence="10 11">
        <text>tRNA(His) + L-histidine + ATP = L-histidyl-tRNA(His) + AMP + diphosphate + H(+)</text>
        <dbReference type="Rhea" id="RHEA:17313"/>
        <dbReference type="Rhea" id="RHEA-COMP:9665"/>
        <dbReference type="Rhea" id="RHEA-COMP:9689"/>
        <dbReference type="ChEBI" id="CHEBI:15378"/>
        <dbReference type="ChEBI" id="CHEBI:30616"/>
        <dbReference type="ChEBI" id="CHEBI:33019"/>
        <dbReference type="ChEBI" id="CHEBI:57595"/>
        <dbReference type="ChEBI" id="CHEBI:78442"/>
        <dbReference type="ChEBI" id="CHEBI:78527"/>
        <dbReference type="ChEBI" id="CHEBI:456215"/>
        <dbReference type="EC" id="6.1.1.21"/>
    </reaction>
</comment>
<dbReference type="PIRSF" id="PIRSF001549">
    <property type="entry name" value="His-tRNA_synth"/>
    <property type="match status" value="1"/>
</dbReference>
<keyword evidence="9 11" id="KW-0030">Aminoacyl-tRNA synthetase</keyword>
<dbReference type="PROSITE" id="PS50862">
    <property type="entry name" value="AA_TRNA_LIGASE_II"/>
    <property type="match status" value="1"/>
</dbReference>
<dbReference type="Pfam" id="PF13393">
    <property type="entry name" value="tRNA-synt_His"/>
    <property type="match status" value="1"/>
</dbReference>
<organism evidence="14 15">
    <name type="scientific">Terribacillus halophilus</name>
    <dbReference type="NCBI Taxonomy" id="361279"/>
    <lineage>
        <taxon>Bacteria</taxon>
        <taxon>Bacillati</taxon>
        <taxon>Bacillota</taxon>
        <taxon>Bacilli</taxon>
        <taxon>Bacillales</taxon>
        <taxon>Bacillaceae</taxon>
        <taxon>Terribacillus</taxon>
    </lineage>
</organism>
<keyword evidence="4 11" id="KW-0963">Cytoplasm</keyword>
<evidence type="ECO:0000256" key="1">
    <source>
        <dbReference type="ARBA" id="ARBA00004496"/>
    </source>
</evidence>
<evidence type="ECO:0000313" key="14">
    <source>
        <dbReference type="EMBL" id="SDD17131.1"/>
    </source>
</evidence>
<dbReference type="SUPFAM" id="SSF55681">
    <property type="entry name" value="Class II aaRS and biotin synthetases"/>
    <property type="match status" value="1"/>
</dbReference>
<dbReference type="GO" id="GO:0005737">
    <property type="term" value="C:cytoplasm"/>
    <property type="evidence" value="ECO:0007669"/>
    <property type="project" value="UniProtKB-SubCell"/>
</dbReference>